<sequence>MICPSGVKDMFNQNERIILMKKCGKEEAMELHHKYQQLISQSSLAEYRLTLKNDLSSDPGPINDALISPGLLLHVS</sequence>
<organism evidence="1 2">
    <name type="scientific">Macrococcus carouselicus</name>
    <dbReference type="NCBI Taxonomy" id="69969"/>
    <lineage>
        <taxon>Bacteria</taxon>
        <taxon>Bacillati</taxon>
        <taxon>Bacillota</taxon>
        <taxon>Bacilli</taxon>
        <taxon>Bacillales</taxon>
        <taxon>Staphylococcaceae</taxon>
        <taxon>Macrococcus</taxon>
    </lineage>
</organism>
<name>A0A9Q8CK53_9STAP</name>
<dbReference type="AlphaFoldDB" id="A0A9Q8CK53"/>
<evidence type="ECO:0000313" key="2">
    <source>
        <dbReference type="Proteomes" id="UP000295280"/>
    </source>
</evidence>
<gene>
    <name evidence="1" type="ORF">ERX40_08240</name>
</gene>
<proteinExistence type="predicted"/>
<evidence type="ECO:0000313" key="1">
    <source>
        <dbReference type="EMBL" id="TDM00791.1"/>
    </source>
</evidence>
<comment type="caution">
    <text evidence="1">The sequence shown here is derived from an EMBL/GenBank/DDBJ whole genome shotgun (WGS) entry which is preliminary data.</text>
</comment>
<dbReference type="Proteomes" id="UP000295280">
    <property type="component" value="Unassembled WGS sequence"/>
</dbReference>
<protein>
    <submittedName>
        <fullName evidence="1">Uncharacterized protein</fullName>
    </submittedName>
</protein>
<reference evidence="1 2" key="1">
    <citation type="submission" date="2019-01" db="EMBL/GenBank/DDBJ databases">
        <title>Draft genome sequences of the type strains of six Macrococcus species.</title>
        <authorList>
            <person name="Mazhar S."/>
            <person name="Altermann E."/>
            <person name="Hill C."/>
            <person name="Mcauliffe O."/>
        </authorList>
    </citation>
    <scope>NUCLEOTIDE SEQUENCE [LARGE SCALE GENOMIC DNA]</scope>
    <source>
        <strain evidence="1 2">ATCC 51828</strain>
    </source>
</reference>
<keyword evidence="2" id="KW-1185">Reference proteome</keyword>
<accession>A0A9Q8CK53</accession>
<dbReference type="EMBL" id="SCWD01000003">
    <property type="protein sequence ID" value="TDM00791.1"/>
    <property type="molecule type" value="Genomic_DNA"/>
</dbReference>